<keyword evidence="5" id="KW-1185">Reference proteome</keyword>
<feature type="region of interest" description="Disordered" evidence="3">
    <location>
        <begin position="103"/>
        <end position="148"/>
    </location>
</feature>
<name>A0AA48QZ40_9TREE</name>
<organism evidence="4 5">
    <name type="scientific">Cutaneotrichosporon cavernicola</name>
    <dbReference type="NCBI Taxonomy" id="279322"/>
    <lineage>
        <taxon>Eukaryota</taxon>
        <taxon>Fungi</taxon>
        <taxon>Dikarya</taxon>
        <taxon>Basidiomycota</taxon>
        <taxon>Agaricomycotina</taxon>
        <taxon>Tremellomycetes</taxon>
        <taxon>Trichosporonales</taxon>
        <taxon>Trichosporonaceae</taxon>
        <taxon>Cutaneotrichosporon</taxon>
    </lineage>
</organism>
<dbReference type="GO" id="GO:0006264">
    <property type="term" value="P:mitochondrial DNA replication"/>
    <property type="evidence" value="ECO:0007669"/>
    <property type="project" value="TreeGrafter"/>
</dbReference>
<dbReference type="PROSITE" id="PS50935">
    <property type="entry name" value="SSB"/>
    <property type="match status" value="1"/>
</dbReference>
<proteinExistence type="predicted"/>
<dbReference type="InterPro" id="IPR000424">
    <property type="entry name" value="Primosome_PriB/ssb"/>
</dbReference>
<dbReference type="GO" id="GO:0042645">
    <property type="term" value="C:mitochondrial nucleoid"/>
    <property type="evidence" value="ECO:0007669"/>
    <property type="project" value="TreeGrafter"/>
</dbReference>
<evidence type="ECO:0008006" key="6">
    <source>
        <dbReference type="Google" id="ProtNLM"/>
    </source>
</evidence>
<sequence>MFTPLRSIASKANTRTYHDLARVTLIGRLGADPILRETSSGKPYYTYSVATTVGPRTTDETGNRVEPPTSWHTVFAFSEASHKLLPYVGKGSTVYVEAELEMRSGGNASDGTPLPDRPLLRHQKMNVINRVRPAGEEEDEELADEQEQ</sequence>
<evidence type="ECO:0000313" key="5">
    <source>
        <dbReference type="Proteomes" id="UP001233271"/>
    </source>
</evidence>
<evidence type="ECO:0000256" key="1">
    <source>
        <dbReference type="ARBA" id="ARBA00023125"/>
    </source>
</evidence>
<evidence type="ECO:0000256" key="3">
    <source>
        <dbReference type="SAM" id="MobiDB-lite"/>
    </source>
</evidence>
<dbReference type="InterPro" id="IPR012340">
    <property type="entry name" value="NA-bd_OB-fold"/>
</dbReference>
<dbReference type="AlphaFoldDB" id="A0AA48QZ40"/>
<feature type="compositionally biased region" description="Acidic residues" evidence="3">
    <location>
        <begin position="136"/>
        <end position="148"/>
    </location>
</feature>
<accession>A0AA48QZ40</accession>
<reference evidence="4" key="1">
    <citation type="journal article" date="2023" name="BMC Genomics">
        <title>Chromosome-level genome assemblies of Cutaneotrichosporon spp. (Trichosporonales, Basidiomycota) reveal imbalanced evolution between nucleotide sequences and chromosome synteny.</title>
        <authorList>
            <person name="Kobayashi Y."/>
            <person name="Kayamori A."/>
            <person name="Aoki K."/>
            <person name="Shiwa Y."/>
            <person name="Matsutani M."/>
            <person name="Fujita N."/>
            <person name="Sugita T."/>
            <person name="Iwasaki W."/>
            <person name="Tanaka N."/>
            <person name="Takashima M."/>
        </authorList>
    </citation>
    <scope>NUCLEOTIDE SEQUENCE</scope>
    <source>
        <strain evidence="4">HIS019</strain>
    </source>
</reference>
<dbReference type="PANTHER" id="PTHR10302:SF0">
    <property type="entry name" value="SINGLE-STRANDED DNA-BINDING PROTEIN, MITOCHONDRIAL"/>
    <property type="match status" value="1"/>
</dbReference>
<dbReference type="CDD" id="cd04496">
    <property type="entry name" value="SSB_OBF"/>
    <property type="match status" value="1"/>
</dbReference>
<evidence type="ECO:0000313" key="4">
    <source>
        <dbReference type="EMBL" id="BEI94920.1"/>
    </source>
</evidence>
<dbReference type="EMBL" id="AP028219">
    <property type="protein sequence ID" value="BEI94920.1"/>
    <property type="molecule type" value="Genomic_DNA"/>
</dbReference>
<dbReference type="GO" id="GO:0003697">
    <property type="term" value="F:single-stranded DNA binding"/>
    <property type="evidence" value="ECO:0007669"/>
    <property type="project" value="InterPro"/>
</dbReference>
<dbReference type="Pfam" id="PF00436">
    <property type="entry name" value="SSB"/>
    <property type="match status" value="1"/>
</dbReference>
<keyword evidence="1 2" id="KW-0238">DNA-binding</keyword>
<dbReference type="NCBIfam" id="TIGR00621">
    <property type="entry name" value="ssb"/>
    <property type="match status" value="1"/>
</dbReference>
<dbReference type="PANTHER" id="PTHR10302">
    <property type="entry name" value="SINGLE-STRANDED DNA-BINDING PROTEIN"/>
    <property type="match status" value="1"/>
</dbReference>
<dbReference type="RefSeq" id="XP_060460185.1">
    <property type="nucleotide sequence ID" value="XM_060603941.1"/>
</dbReference>
<dbReference type="Gene3D" id="2.40.50.140">
    <property type="entry name" value="Nucleic acid-binding proteins"/>
    <property type="match status" value="1"/>
</dbReference>
<dbReference type="InterPro" id="IPR011344">
    <property type="entry name" value="ssDNA-bd"/>
</dbReference>
<dbReference type="SUPFAM" id="SSF50249">
    <property type="entry name" value="Nucleic acid-binding proteins"/>
    <property type="match status" value="1"/>
</dbReference>
<dbReference type="GeneID" id="85498790"/>
<protein>
    <recommendedName>
        <fullName evidence="6">Nucleic acid-binding protein</fullName>
    </recommendedName>
</protein>
<gene>
    <name evidence="4" type="primary">RIM1</name>
    <name evidence="4" type="ORF">CcaverHIS019_0705010</name>
</gene>
<dbReference type="KEGG" id="ccac:CcaHIS019_0705010"/>
<evidence type="ECO:0000256" key="2">
    <source>
        <dbReference type="PROSITE-ProRule" id="PRU00252"/>
    </source>
</evidence>
<dbReference type="Proteomes" id="UP001233271">
    <property type="component" value="Chromosome 7b"/>
</dbReference>